<sequence length="144" mass="14592">MFSKVLLVALTTAVLGVVASPAPIHAVESVELGARAPAASPTITLCTAVNFGGTCIQLPVVSDSCTNFTGGLTVLNKELSSAVIPGGFICTLFTDFGCSTASSQDSRDEAALVGGSYPNFSQLNGIAGIQNFNDVPSSFSCSPL</sequence>
<evidence type="ECO:0000256" key="1">
    <source>
        <dbReference type="SAM" id="SignalP"/>
    </source>
</evidence>
<dbReference type="Gene3D" id="2.60.20.10">
    <property type="entry name" value="Crystallins"/>
    <property type="match status" value="1"/>
</dbReference>
<feature type="chain" id="PRO_5045082819" evidence="1">
    <location>
        <begin position="27"/>
        <end position="144"/>
    </location>
</feature>
<proteinExistence type="predicted"/>
<dbReference type="Proteomes" id="UP001498398">
    <property type="component" value="Unassembled WGS sequence"/>
</dbReference>
<keyword evidence="1" id="KW-0732">Signal</keyword>
<accession>A0ABR1IKM7</accession>
<reference evidence="2 3" key="1">
    <citation type="submission" date="2024-01" db="EMBL/GenBank/DDBJ databases">
        <title>A draft genome for the cacao thread blight pathogen Marasmiellus scandens.</title>
        <authorList>
            <person name="Baruah I.K."/>
            <person name="Leung J."/>
            <person name="Bukari Y."/>
            <person name="Amoako-Attah I."/>
            <person name="Meinhardt L.W."/>
            <person name="Bailey B.A."/>
            <person name="Cohen S.P."/>
        </authorList>
    </citation>
    <scope>NUCLEOTIDE SEQUENCE [LARGE SCALE GENOMIC DNA]</scope>
    <source>
        <strain evidence="2 3">GH-19</strain>
    </source>
</reference>
<protein>
    <submittedName>
        <fullName evidence="2">Uncharacterized protein</fullName>
    </submittedName>
</protein>
<gene>
    <name evidence="2" type="ORF">VKT23_019806</name>
</gene>
<evidence type="ECO:0000313" key="3">
    <source>
        <dbReference type="Proteomes" id="UP001498398"/>
    </source>
</evidence>
<comment type="caution">
    <text evidence="2">The sequence shown here is derived from an EMBL/GenBank/DDBJ whole genome shotgun (WGS) entry which is preliminary data.</text>
</comment>
<feature type="signal peptide" evidence="1">
    <location>
        <begin position="1"/>
        <end position="26"/>
    </location>
</feature>
<name>A0ABR1IKM7_9AGAR</name>
<evidence type="ECO:0000313" key="2">
    <source>
        <dbReference type="EMBL" id="KAK7435113.1"/>
    </source>
</evidence>
<keyword evidence="3" id="KW-1185">Reference proteome</keyword>
<organism evidence="2 3">
    <name type="scientific">Marasmiellus scandens</name>
    <dbReference type="NCBI Taxonomy" id="2682957"/>
    <lineage>
        <taxon>Eukaryota</taxon>
        <taxon>Fungi</taxon>
        <taxon>Dikarya</taxon>
        <taxon>Basidiomycota</taxon>
        <taxon>Agaricomycotina</taxon>
        <taxon>Agaricomycetes</taxon>
        <taxon>Agaricomycetidae</taxon>
        <taxon>Agaricales</taxon>
        <taxon>Marasmiineae</taxon>
        <taxon>Omphalotaceae</taxon>
        <taxon>Marasmiellus</taxon>
    </lineage>
</organism>
<dbReference type="EMBL" id="JBANRG010000111">
    <property type="protein sequence ID" value="KAK7435113.1"/>
    <property type="molecule type" value="Genomic_DNA"/>
</dbReference>